<geneLocation type="plasmid" evidence="3 4">
    <name>unnamed2</name>
</geneLocation>
<dbReference type="EMBL" id="CP055155">
    <property type="protein sequence ID" value="QNF31343.1"/>
    <property type="molecule type" value="Genomic_DNA"/>
</dbReference>
<evidence type="ECO:0000313" key="3">
    <source>
        <dbReference type="EMBL" id="QNF31343.1"/>
    </source>
</evidence>
<evidence type="ECO:0000259" key="2">
    <source>
        <dbReference type="Pfam" id="PF03432"/>
    </source>
</evidence>
<dbReference type="Proteomes" id="UP000515237">
    <property type="component" value="Plasmid unnamed2"/>
</dbReference>
<feature type="domain" description="MobA/VirD2-like nuclease" evidence="2">
    <location>
        <begin position="45"/>
        <end position="148"/>
    </location>
</feature>
<gene>
    <name evidence="3" type="ORF">HUW51_00885</name>
</gene>
<dbReference type="Pfam" id="PF03432">
    <property type="entry name" value="Relaxase"/>
    <property type="match status" value="1"/>
</dbReference>
<dbReference type="InterPro" id="IPR005094">
    <property type="entry name" value="Endonuclease_MobA/VirD2"/>
</dbReference>
<feature type="region of interest" description="Disordered" evidence="1">
    <location>
        <begin position="503"/>
        <end position="523"/>
    </location>
</feature>
<keyword evidence="3" id="KW-0614">Plasmid</keyword>
<accession>A0A7G7G2F9</accession>
<evidence type="ECO:0000313" key="4">
    <source>
        <dbReference type="Proteomes" id="UP000515237"/>
    </source>
</evidence>
<feature type="compositionally biased region" description="Basic and acidic residues" evidence="1">
    <location>
        <begin position="504"/>
        <end position="515"/>
    </location>
</feature>
<sequence length="523" mass="59142">MVVKILSSGAGFSGIKYNENKVSIGSAQLMASENFGLLDMDSKTKTIPELESFFKAWSMAEKGTISKPQFHVAISCKGKETSGEELTRIAQEYIKKMGYQDNPYLIYFHSDTANNHVHIVSSRVNESGLKINDSFERRRSQAAMKEILAQDPEQEVGEQVKRALTYNFSTEAQFKLLLEKQGITVKRKEPQYQFIKYGAVNHQESNLKVDNKIKAYQEPSERIKQIKALFLKYKPALTPEKFSEFMREKFGVELVFHTAKGKDTAYGYTIIDHGQQQVLKGSQVLKLSDLLALAPKAGSLQAAAELLSTLAENNQLRYREFKQQLAHLCFELNPSGAVRLAGEEQVSLAISKDRMRQVLYNDRLYEANKFALATPAEAEIIRRVFHLKKEDRLNYQFSNDNNGREQAKTILSDKLNSLLATGKELVDIAKENHYAFAKNGGEVYLVDQKNYALYPVSELTHTKLNYTGISMIDANKPVYLGGKMEQSSGSFGELAAELISLLDPAEKDEQTQDNKRKNKRRIK</sequence>
<protein>
    <submittedName>
        <fullName evidence="3">Relaxase/mobilization nuclease domain-containing protein</fullName>
    </submittedName>
</protein>
<reference evidence="3 4" key="1">
    <citation type="journal article" date="2018" name="Int. J. Syst. Evol. Microbiol.">
        <title>Adhaeribacter swui sp. nov., isolated from wet mud.</title>
        <authorList>
            <person name="Kim D.U."/>
            <person name="Kim K.W."/>
            <person name="Kang M.S."/>
            <person name="Kim J.Y."/>
            <person name="Jang J.H."/>
            <person name="Kim M.K."/>
        </authorList>
    </citation>
    <scope>NUCLEOTIDE SEQUENCE [LARGE SCALE GENOMIC DNA]</scope>
    <source>
        <strain evidence="3 4">KCTC 52873</strain>
        <plasmid evidence="3">unnamed2</plasmid>
    </source>
</reference>
<dbReference type="KEGG" id="aswu:HUW51_00885"/>
<dbReference type="RefSeq" id="WP_185270009.1">
    <property type="nucleotide sequence ID" value="NZ_CP055155.1"/>
</dbReference>
<proteinExistence type="predicted"/>
<organism evidence="3 4">
    <name type="scientific">Adhaeribacter swui</name>
    <dbReference type="NCBI Taxonomy" id="2086471"/>
    <lineage>
        <taxon>Bacteria</taxon>
        <taxon>Pseudomonadati</taxon>
        <taxon>Bacteroidota</taxon>
        <taxon>Cytophagia</taxon>
        <taxon>Cytophagales</taxon>
        <taxon>Hymenobacteraceae</taxon>
        <taxon>Adhaeribacter</taxon>
    </lineage>
</organism>
<dbReference type="AlphaFoldDB" id="A0A7G7G2F9"/>
<name>A0A7G7G2F9_9BACT</name>
<evidence type="ECO:0000256" key="1">
    <source>
        <dbReference type="SAM" id="MobiDB-lite"/>
    </source>
</evidence>
<keyword evidence="4" id="KW-1185">Reference proteome</keyword>